<proteinExistence type="predicted"/>
<accession>A0A2C6KR05</accession>
<sequence length="112" mass="11686">LRSDVRSNVSLPAAASSSSFLQASQQTKGEGGGRGPPASSSDLAKDRQIKSTSGDLSGDPPSAGVLATSSPLGGEKKEEKDREEADGANRNRSERMTPEKEIEGVRGRSSER</sequence>
<dbReference type="RefSeq" id="XP_067920557.1">
    <property type="nucleotide sequence ID" value="XM_068067463.1"/>
</dbReference>
<comment type="caution">
    <text evidence="2">The sequence shown here is derived from an EMBL/GenBank/DDBJ whole genome shotgun (WGS) entry which is preliminary data.</text>
</comment>
<evidence type="ECO:0000313" key="3">
    <source>
        <dbReference type="Proteomes" id="UP000221165"/>
    </source>
</evidence>
<name>A0A2C6KR05_9APIC</name>
<feature type="compositionally biased region" description="Low complexity" evidence="1">
    <location>
        <begin position="10"/>
        <end position="26"/>
    </location>
</feature>
<dbReference type="GeneID" id="94430674"/>
<dbReference type="VEuPathDB" id="ToxoDB:CSUI_007317"/>
<gene>
    <name evidence="2" type="ORF">CSUI_007317</name>
</gene>
<protein>
    <submittedName>
        <fullName evidence="2">Uncharacterized protein</fullName>
    </submittedName>
</protein>
<dbReference type="EMBL" id="MIGC01003839">
    <property type="protein sequence ID" value="PHJ18852.1"/>
    <property type="molecule type" value="Genomic_DNA"/>
</dbReference>
<feature type="region of interest" description="Disordered" evidence="1">
    <location>
        <begin position="1"/>
        <end position="112"/>
    </location>
</feature>
<evidence type="ECO:0000256" key="1">
    <source>
        <dbReference type="SAM" id="MobiDB-lite"/>
    </source>
</evidence>
<dbReference type="AlphaFoldDB" id="A0A2C6KR05"/>
<feature type="compositionally biased region" description="Basic and acidic residues" evidence="1">
    <location>
        <begin position="74"/>
        <end position="112"/>
    </location>
</feature>
<keyword evidence="3" id="KW-1185">Reference proteome</keyword>
<dbReference type="Proteomes" id="UP000221165">
    <property type="component" value="Unassembled WGS sequence"/>
</dbReference>
<feature type="non-terminal residue" evidence="2">
    <location>
        <position position="1"/>
    </location>
</feature>
<reference evidence="2 3" key="1">
    <citation type="journal article" date="2017" name="Int. J. Parasitol.">
        <title>The genome of the protozoan parasite Cystoisospora suis and a reverse vaccinology approach to identify vaccine candidates.</title>
        <authorList>
            <person name="Palmieri N."/>
            <person name="Shrestha A."/>
            <person name="Ruttkowski B."/>
            <person name="Beck T."/>
            <person name="Vogl C."/>
            <person name="Tomley F."/>
            <person name="Blake D.P."/>
            <person name="Joachim A."/>
        </authorList>
    </citation>
    <scope>NUCLEOTIDE SEQUENCE [LARGE SCALE GENOMIC DNA]</scope>
    <source>
        <strain evidence="2 3">Wien I</strain>
    </source>
</reference>
<feature type="non-terminal residue" evidence="2">
    <location>
        <position position="112"/>
    </location>
</feature>
<evidence type="ECO:0000313" key="2">
    <source>
        <dbReference type="EMBL" id="PHJ18852.1"/>
    </source>
</evidence>
<organism evidence="2 3">
    <name type="scientific">Cystoisospora suis</name>
    <dbReference type="NCBI Taxonomy" id="483139"/>
    <lineage>
        <taxon>Eukaryota</taxon>
        <taxon>Sar</taxon>
        <taxon>Alveolata</taxon>
        <taxon>Apicomplexa</taxon>
        <taxon>Conoidasida</taxon>
        <taxon>Coccidia</taxon>
        <taxon>Eucoccidiorida</taxon>
        <taxon>Eimeriorina</taxon>
        <taxon>Sarcocystidae</taxon>
        <taxon>Cystoisospora</taxon>
    </lineage>
</organism>